<organism evidence="2 3">
    <name type="scientific">Bodo saltans</name>
    <name type="common">Flagellated protozoan</name>
    <dbReference type="NCBI Taxonomy" id="75058"/>
    <lineage>
        <taxon>Eukaryota</taxon>
        <taxon>Discoba</taxon>
        <taxon>Euglenozoa</taxon>
        <taxon>Kinetoplastea</taxon>
        <taxon>Metakinetoplastina</taxon>
        <taxon>Eubodonida</taxon>
        <taxon>Bodonidae</taxon>
        <taxon>Bodo</taxon>
    </lineage>
</organism>
<name>A0A0S4JQ94_BODSA</name>
<feature type="signal peptide" evidence="1">
    <location>
        <begin position="1"/>
        <end position="24"/>
    </location>
</feature>
<evidence type="ECO:0000313" key="2">
    <source>
        <dbReference type="EMBL" id="CUG92897.1"/>
    </source>
</evidence>
<evidence type="ECO:0000313" key="3">
    <source>
        <dbReference type="Proteomes" id="UP000051952"/>
    </source>
</evidence>
<dbReference type="EMBL" id="CYKH01002092">
    <property type="protein sequence ID" value="CUG92897.1"/>
    <property type="molecule type" value="Genomic_DNA"/>
</dbReference>
<evidence type="ECO:0008006" key="4">
    <source>
        <dbReference type="Google" id="ProtNLM"/>
    </source>
</evidence>
<proteinExistence type="predicted"/>
<evidence type="ECO:0000256" key="1">
    <source>
        <dbReference type="SAM" id="SignalP"/>
    </source>
</evidence>
<protein>
    <recommendedName>
        <fullName evidence="4">Membrane-associated protein</fullName>
    </recommendedName>
</protein>
<reference evidence="3" key="1">
    <citation type="submission" date="2015-09" db="EMBL/GenBank/DDBJ databases">
        <authorList>
            <consortium name="Pathogen Informatics"/>
        </authorList>
    </citation>
    <scope>NUCLEOTIDE SEQUENCE [LARGE SCALE GENOMIC DNA]</scope>
    <source>
        <strain evidence="3">Lake Konstanz</strain>
    </source>
</reference>
<dbReference type="Proteomes" id="UP000051952">
    <property type="component" value="Unassembled WGS sequence"/>
</dbReference>
<keyword evidence="1" id="KW-0732">Signal</keyword>
<sequence>MHDPPRCTPLLLVTLLALLWCVQGEEIQVDQALCNAAQPVMILNQWPVIVNESLTNCTIQLEVNHDVVFGSLVHIGRVEGNDSFSSLGMHLENIVILVRNTTLQPPRPRVDNDINATSTSTTYAFVTIVGNTSVSSFVLSVSGCTVNLSASDVVVPSAQSNAWNGTLVSLASRGAPLTNIKILISSTSLYLGQFDQLIAIWAPNATSSNSSSSYGVSDVQVSIGPSVLLNSSSVAPLIQCGASQRNSAAGVVAPTTTTTTTMVKDLHLVVGGPNTTFLIASSSPRLVQTSDVGLLHFDVILTGTVVSINHGCCGGPTELPIYYSTTGSF</sequence>
<gene>
    <name evidence="2" type="ORF">BSAL_02775</name>
</gene>
<keyword evidence="3" id="KW-1185">Reference proteome</keyword>
<dbReference type="VEuPathDB" id="TriTrypDB:BSAL_02775"/>
<accession>A0A0S4JQ94</accession>
<dbReference type="AlphaFoldDB" id="A0A0S4JQ94"/>
<feature type="chain" id="PRO_5006622726" description="Membrane-associated protein" evidence="1">
    <location>
        <begin position="25"/>
        <end position="329"/>
    </location>
</feature>
<feature type="non-terminal residue" evidence="2">
    <location>
        <position position="329"/>
    </location>
</feature>